<feature type="transmembrane region" description="Helical" evidence="8">
    <location>
        <begin position="52"/>
        <end position="73"/>
    </location>
</feature>
<dbReference type="InterPro" id="IPR002549">
    <property type="entry name" value="AI-2E-like"/>
</dbReference>
<evidence type="ECO:0000313" key="9">
    <source>
        <dbReference type="EMBL" id="BCN32443.1"/>
    </source>
</evidence>
<feature type="transmembrane region" description="Helical" evidence="8">
    <location>
        <begin position="345"/>
        <end position="378"/>
    </location>
</feature>
<dbReference type="KEGG" id="ahb:bsdtb5_37380"/>
<evidence type="ECO:0000256" key="8">
    <source>
        <dbReference type="SAM" id="Phobius"/>
    </source>
</evidence>
<evidence type="ECO:0000256" key="4">
    <source>
        <dbReference type="ARBA" id="ARBA00022475"/>
    </source>
</evidence>
<evidence type="ECO:0000256" key="5">
    <source>
        <dbReference type="ARBA" id="ARBA00022692"/>
    </source>
</evidence>
<dbReference type="EMBL" id="AP024169">
    <property type="protein sequence ID" value="BCN32443.1"/>
    <property type="molecule type" value="Genomic_DNA"/>
</dbReference>
<evidence type="ECO:0000256" key="1">
    <source>
        <dbReference type="ARBA" id="ARBA00004651"/>
    </source>
</evidence>
<comment type="subcellular location">
    <subcellularLocation>
        <location evidence="1">Cell membrane</location>
        <topology evidence="1">Multi-pass membrane protein</topology>
    </subcellularLocation>
</comment>
<feature type="transmembrane region" description="Helical" evidence="8">
    <location>
        <begin position="259"/>
        <end position="282"/>
    </location>
</feature>
<reference evidence="9 10" key="1">
    <citation type="submission" date="2020-11" db="EMBL/GenBank/DDBJ databases">
        <title>Draft genome sequencing of a Lachnospiraceae strain isolated from anoxic soil subjected to BSD treatment.</title>
        <authorList>
            <person name="Uek A."/>
            <person name="Tonouchi A."/>
        </authorList>
    </citation>
    <scope>NUCLEOTIDE SEQUENCE [LARGE SCALE GENOMIC DNA]</scope>
    <source>
        <strain evidence="9 10">TB5</strain>
    </source>
</reference>
<dbReference type="AlphaFoldDB" id="A0A7R7EP80"/>
<dbReference type="Proteomes" id="UP000595897">
    <property type="component" value="Chromosome"/>
</dbReference>
<dbReference type="PANTHER" id="PTHR21716:SF53">
    <property type="entry name" value="PERMEASE PERM-RELATED"/>
    <property type="match status" value="1"/>
</dbReference>
<keyword evidence="5 8" id="KW-0812">Transmembrane</keyword>
<evidence type="ECO:0000256" key="6">
    <source>
        <dbReference type="ARBA" id="ARBA00022989"/>
    </source>
</evidence>
<dbReference type="RefSeq" id="WP_271713491.1">
    <property type="nucleotide sequence ID" value="NZ_AP024169.1"/>
</dbReference>
<evidence type="ECO:0000256" key="3">
    <source>
        <dbReference type="ARBA" id="ARBA00022448"/>
    </source>
</evidence>
<keyword evidence="6 8" id="KW-1133">Transmembrane helix</keyword>
<evidence type="ECO:0000256" key="7">
    <source>
        <dbReference type="ARBA" id="ARBA00023136"/>
    </source>
</evidence>
<dbReference type="GO" id="GO:0055085">
    <property type="term" value="P:transmembrane transport"/>
    <property type="evidence" value="ECO:0007669"/>
    <property type="project" value="TreeGrafter"/>
</dbReference>
<feature type="transmembrane region" description="Helical" evidence="8">
    <location>
        <begin position="12"/>
        <end position="32"/>
    </location>
</feature>
<organism evidence="9 10">
    <name type="scientific">Anaeromicropila herbilytica</name>
    <dbReference type="NCBI Taxonomy" id="2785025"/>
    <lineage>
        <taxon>Bacteria</taxon>
        <taxon>Bacillati</taxon>
        <taxon>Bacillota</taxon>
        <taxon>Clostridia</taxon>
        <taxon>Lachnospirales</taxon>
        <taxon>Lachnospiraceae</taxon>
        <taxon>Anaeromicropila</taxon>
    </lineage>
</organism>
<dbReference type="GO" id="GO:0005886">
    <property type="term" value="C:plasma membrane"/>
    <property type="evidence" value="ECO:0007669"/>
    <property type="project" value="UniProtKB-SubCell"/>
</dbReference>
<comment type="similarity">
    <text evidence="2">Belongs to the autoinducer-2 exporter (AI-2E) (TC 2.A.86) family.</text>
</comment>
<keyword evidence="7 8" id="KW-0472">Membrane</keyword>
<keyword evidence="10" id="KW-1185">Reference proteome</keyword>
<dbReference type="Pfam" id="PF01594">
    <property type="entry name" value="AI-2E_transport"/>
    <property type="match status" value="1"/>
</dbReference>
<gene>
    <name evidence="9" type="ORF">bsdtb5_37380</name>
</gene>
<proteinExistence type="inferred from homology"/>
<feature type="transmembrane region" description="Helical" evidence="8">
    <location>
        <begin position="288"/>
        <end position="307"/>
    </location>
</feature>
<name>A0A7R7EP80_9FIRM</name>
<accession>A0A7R7EP80</accession>
<evidence type="ECO:0000256" key="2">
    <source>
        <dbReference type="ARBA" id="ARBA00009773"/>
    </source>
</evidence>
<feature type="transmembrane region" description="Helical" evidence="8">
    <location>
        <begin position="94"/>
        <end position="116"/>
    </location>
</feature>
<keyword evidence="4" id="KW-1003">Cell membrane</keyword>
<evidence type="ECO:0000313" key="10">
    <source>
        <dbReference type="Proteomes" id="UP000595897"/>
    </source>
</evidence>
<sequence length="401" mass="44873">MKLKDKMNKQYTQVAIYVIITCIVIYSLSLVAKNAPVILDGIFEKLSWFFSVVKPVIFGFVFAYLVEPLVVFFEKQYGKIKFLKKKKQKSLRMYGVITTILILLVFIAVIISLLVYSVTDQLRVANFDDLVILSKEYVSSINDLYNTLLQKLNSIDIQSVEFSNYIKQASTYILGIIKEIANGAVSSLSNFSGYLTTFLFTLIIGIYFMIDGKIIKAYISKVFYALFNDRTNHRVRGLIKDADSVFSGYIRGQLMDATVMMFLIGISLSIVGIKFSVLIGIIAGIGNLIPYCGPFIAYAGTILVCLMNGDIKHLIIGVIVLLVIQTIDANIIGPKLLSQCIEIHPLLVIISLIFGSAVGGLFGMLLAVPVGAFIKLLFVRFIDYRIDMKEQQKELEDQESE</sequence>
<protein>
    <submittedName>
        <fullName evidence="9">AI-2E family transporter</fullName>
    </submittedName>
</protein>
<dbReference type="PANTHER" id="PTHR21716">
    <property type="entry name" value="TRANSMEMBRANE PROTEIN"/>
    <property type="match status" value="1"/>
</dbReference>
<feature type="transmembrane region" description="Helical" evidence="8">
    <location>
        <begin position="314"/>
        <end position="333"/>
    </location>
</feature>
<feature type="transmembrane region" description="Helical" evidence="8">
    <location>
        <begin position="191"/>
        <end position="210"/>
    </location>
</feature>
<keyword evidence="3" id="KW-0813">Transport</keyword>